<comment type="caution">
    <text evidence="1">The sequence shown here is derived from an EMBL/GenBank/DDBJ whole genome shotgun (WGS) entry which is preliminary data.</text>
</comment>
<accession>X0VHL7</accession>
<organism evidence="1">
    <name type="scientific">marine sediment metagenome</name>
    <dbReference type="NCBI Taxonomy" id="412755"/>
    <lineage>
        <taxon>unclassified sequences</taxon>
        <taxon>metagenomes</taxon>
        <taxon>ecological metagenomes</taxon>
    </lineage>
</organism>
<dbReference type="AlphaFoldDB" id="X0VHL7"/>
<protein>
    <submittedName>
        <fullName evidence="1">Uncharacterized protein</fullName>
    </submittedName>
</protein>
<sequence length="59" mass="6712">MIVNDLNNKVVRASFSKVITIEDDGDDPVYVFPDTKSFLTGIHQKQNAEKLHGILKRVR</sequence>
<gene>
    <name evidence="1" type="ORF">S01H1_60079</name>
</gene>
<proteinExistence type="predicted"/>
<evidence type="ECO:0000313" key="1">
    <source>
        <dbReference type="EMBL" id="GAG17780.1"/>
    </source>
</evidence>
<reference evidence="1" key="1">
    <citation type="journal article" date="2014" name="Front. Microbiol.">
        <title>High frequency of phylogenetically diverse reductive dehalogenase-homologous genes in deep subseafloor sedimentary metagenomes.</title>
        <authorList>
            <person name="Kawai M."/>
            <person name="Futagami T."/>
            <person name="Toyoda A."/>
            <person name="Takaki Y."/>
            <person name="Nishi S."/>
            <person name="Hori S."/>
            <person name="Arai W."/>
            <person name="Tsubouchi T."/>
            <person name="Morono Y."/>
            <person name="Uchiyama I."/>
            <person name="Ito T."/>
            <person name="Fujiyama A."/>
            <person name="Inagaki F."/>
            <person name="Takami H."/>
        </authorList>
    </citation>
    <scope>NUCLEOTIDE SEQUENCE</scope>
    <source>
        <strain evidence="1">Expedition CK06-06</strain>
    </source>
</reference>
<dbReference type="EMBL" id="BARS01039338">
    <property type="protein sequence ID" value="GAG17780.1"/>
    <property type="molecule type" value="Genomic_DNA"/>
</dbReference>
<name>X0VHL7_9ZZZZ</name>